<protein>
    <recommendedName>
        <fullName evidence="4">Malate/lactate/ureidoglycolate dehydrogenase</fullName>
    </recommendedName>
</protein>
<dbReference type="Pfam" id="PF02615">
    <property type="entry name" value="Ldh_2"/>
    <property type="match status" value="1"/>
</dbReference>
<dbReference type="InterPro" id="IPR043143">
    <property type="entry name" value="Mal/L-sulf/L-lact_DH-like_NADP"/>
</dbReference>
<gene>
    <name evidence="3" type="ORF">METZ01_LOCUS342908</name>
</gene>
<sequence length="150" mass="15852">MIHTAKRLAKFAEAIFCAAGSSGKEASSIAYNLVEANLTGHDSHGIGMVPSYVERVLRGAINVNQHATVIQQGGSILQIDGNLGYGQVIADETLDIGMEKARETGAAIIALRNSHHLGRIGAWGEKCADSGFVSIHFVNAIGLRPQVAPY</sequence>
<name>A0A382QX31_9ZZZZ</name>
<accession>A0A382QX31</accession>
<evidence type="ECO:0000256" key="2">
    <source>
        <dbReference type="ARBA" id="ARBA00023002"/>
    </source>
</evidence>
<dbReference type="Gene3D" id="1.10.1530.10">
    <property type="match status" value="1"/>
</dbReference>
<dbReference type="AlphaFoldDB" id="A0A382QX31"/>
<dbReference type="EMBL" id="UINC01117554">
    <property type="protein sequence ID" value="SVC90054.1"/>
    <property type="molecule type" value="Genomic_DNA"/>
</dbReference>
<organism evidence="3">
    <name type="scientific">marine metagenome</name>
    <dbReference type="NCBI Taxonomy" id="408172"/>
    <lineage>
        <taxon>unclassified sequences</taxon>
        <taxon>metagenomes</taxon>
        <taxon>ecological metagenomes</taxon>
    </lineage>
</organism>
<reference evidence="3" key="1">
    <citation type="submission" date="2018-05" db="EMBL/GenBank/DDBJ databases">
        <authorList>
            <person name="Lanie J.A."/>
            <person name="Ng W.-L."/>
            <person name="Kazmierczak K.M."/>
            <person name="Andrzejewski T.M."/>
            <person name="Davidsen T.M."/>
            <person name="Wayne K.J."/>
            <person name="Tettelin H."/>
            <person name="Glass J.I."/>
            <person name="Rusch D."/>
            <person name="Podicherti R."/>
            <person name="Tsui H.-C.T."/>
            <person name="Winkler M.E."/>
        </authorList>
    </citation>
    <scope>NUCLEOTIDE SEQUENCE</scope>
</reference>
<evidence type="ECO:0000313" key="3">
    <source>
        <dbReference type="EMBL" id="SVC90054.1"/>
    </source>
</evidence>
<evidence type="ECO:0000256" key="1">
    <source>
        <dbReference type="ARBA" id="ARBA00006056"/>
    </source>
</evidence>
<evidence type="ECO:0008006" key="4">
    <source>
        <dbReference type="Google" id="ProtNLM"/>
    </source>
</evidence>
<dbReference type="Gene3D" id="3.30.1370.60">
    <property type="entry name" value="Hypothetical oxidoreductase yiak, domain 2"/>
    <property type="match status" value="1"/>
</dbReference>
<comment type="similarity">
    <text evidence="1">Belongs to the LDH2/MDH2 oxidoreductase family.</text>
</comment>
<dbReference type="GO" id="GO:0016491">
    <property type="term" value="F:oxidoreductase activity"/>
    <property type="evidence" value="ECO:0007669"/>
    <property type="project" value="UniProtKB-KW"/>
</dbReference>
<feature type="non-terminal residue" evidence="3">
    <location>
        <position position="150"/>
    </location>
</feature>
<dbReference type="PANTHER" id="PTHR11091:SF0">
    <property type="entry name" value="MALATE DEHYDROGENASE"/>
    <property type="match status" value="1"/>
</dbReference>
<dbReference type="PANTHER" id="PTHR11091">
    <property type="entry name" value="OXIDOREDUCTASE-RELATED"/>
    <property type="match status" value="1"/>
</dbReference>
<dbReference type="SUPFAM" id="SSF89733">
    <property type="entry name" value="L-sulfolactate dehydrogenase-like"/>
    <property type="match status" value="1"/>
</dbReference>
<keyword evidence="2" id="KW-0560">Oxidoreductase</keyword>
<proteinExistence type="inferred from homology"/>
<dbReference type="InterPro" id="IPR036111">
    <property type="entry name" value="Mal/L-sulfo/L-lacto_DH-like_sf"/>
</dbReference>
<dbReference type="InterPro" id="IPR003767">
    <property type="entry name" value="Malate/L-lactate_DH-like"/>
</dbReference>
<dbReference type="InterPro" id="IPR043144">
    <property type="entry name" value="Mal/L-sulf/L-lact_DH-like_ah"/>
</dbReference>